<accession>A0ABN3IMJ9</accession>
<keyword evidence="2" id="KW-0233">DNA recombination</keyword>
<dbReference type="PROSITE" id="PS51898">
    <property type="entry name" value="TYR_RECOMBINASE"/>
    <property type="match status" value="1"/>
</dbReference>
<gene>
    <name evidence="5" type="ORF">GCM10009726_22060</name>
</gene>
<evidence type="ECO:0000313" key="5">
    <source>
        <dbReference type="EMBL" id="GAA2108027.1"/>
    </source>
</evidence>
<evidence type="ECO:0000256" key="2">
    <source>
        <dbReference type="ARBA" id="ARBA00023172"/>
    </source>
</evidence>
<organism evidence="5 6">
    <name type="scientific">Nocardioides furvisabuli</name>
    <dbReference type="NCBI Taxonomy" id="375542"/>
    <lineage>
        <taxon>Bacteria</taxon>
        <taxon>Bacillati</taxon>
        <taxon>Actinomycetota</taxon>
        <taxon>Actinomycetes</taxon>
        <taxon>Propionibacteriales</taxon>
        <taxon>Nocardioidaceae</taxon>
        <taxon>Nocardioides</taxon>
    </lineage>
</organism>
<keyword evidence="6" id="KW-1185">Reference proteome</keyword>
<sequence>MHAIGAQPASGGRVMMREAGVTRTGERYRVQRQQGSRHIRASFDSLEQANAYSLAVSAAWAIGELPPAAQEFKKRFVRKMTVKVDPAVPTRLDDLVEYAIVTHQQNKHLDPEGVPTKMRGQWRKQGHHFGNPDIRDLRRADVHRFVDHLYAARLSRSTANEYIRLVRMACAQAIEFGLTGGNVAQGVSGRHQDNPLRPRARVQPRPLTPTEVKTLAAQFDPWLRLSVFLMYVACLRLSEVFGLELRDWDPVTQTLRIRRQGGSGKNEGKRDPYAPDEADGRLKTKSSRRTLPLAPVLAEAIDRHIDTFHGSRPTSPEKEEAWLRRRLISTPDIPRPRNTVIVDRWDDALRQTGLDLDTLGFPVNRHFLRKAGSTVIGVGDIRGKLWSGYLGHSTPAEFGGSLTTVQHYFDLPDEELIVVAHRWEEVLRETVGDLVITDEWWSSPHATIQEAATILRVHDSHILWLVRQGHLLLAPEDEVDSWRHRAGVNRSRTRVMISGPSVYAEVDRRARLANTLSEKDAARELGIATWYVKKLRERGLLHADQQESGVWCYERAAVEKVAQTLAEERDHADSYASLAEAASLVGLPQHGFVRIYGDTVSSRTLLVTGRYEYLRADLERTARRKVEPS</sequence>
<dbReference type="EMBL" id="BAAAMQ010000010">
    <property type="protein sequence ID" value="GAA2108027.1"/>
    <property type="molecule type" value="Genomic_DNA"/>
</dbReference>
<evidence type="ECO:0000256" key="3">
    <source>
        <dbReference type="SAM" id="MobiDB-lite"/>
    </source>
</evidence>
<reference evidence="5 6" key="1">
    <citation type="journal article" date="2019" name="Int. J. Syst. Evol. Microbiol.">
        <title>The Global Catalogue of Microorganisms (GCM) 10K type strain sequencing project: providing services to taxonomists for standard genome sequencing and annotation.</title>
        <authorList>
            <consortium name="The Broad Institute Genomics Platform"/>
            <consortium name="The Broad Institute Genome Sequencing Center for Infectious Disease"/>
            <person name="Wu L."/>
            <person name="Ma J."/>
        </authorList>
    </citation>
    <scope>NUCLEOTIDE SEQUENCE [LARGE SCALE GENOMIC DNA]</scope>
    <source>
        <strain evidence="5 6">JCM 13813</strain>
    </source>
</reference>
<protein>
    <recommendedName>
        <fullName evidence="4">Tyr recombinase domain-containing protein</fullName>
    </recommendedName>
</protein>
<evidence type="ECO:0000313" key="6">
    <source>
        <dbReference type="Proteomes" id="UP001501161"/>
    </source>
</evidence>
<feature type="domain" description="Tyr recombinase" evidence="4">
    <location>
        <begin position="202"/>
        <end position="421"/>
    </location>
</feature>
<proteinExistence type="predicted"/>
<evidence type="ECO:0000256" key="1">
    <source>
        <dbReference type="ARBA" id="ARBA00023125"/>
    </source>
</evidence>
<dbReference type="CDD" id="cd00397">
    <property type="entry name" value="DNA_BRE_C"/>
    <property type="match status" value="1"/>
</dbReference>
<dbReference type="Gene3D" id="1.10.443.10">
    <property type="entry name" value="Intergrase catalytic core"/>
    <property type="match status" value="1"/>
</dbReference>
<dbReference type="InterPro" id="IPR010998">
    <property type="entry name" value="Integrase_recombinase_N"/>
</dbReference>
<evidence type="ECO:0000259" key="4">
    <source>
        <dbReference type="PROSITE" id="PS51898"/>
    </source>
</evidence>
<dbReference type="InterPro" id="IPR013762">
    <property type="entry name" value="Integrase-like_cat_sf"/>
</dbReference>
<comment type="caution">
    <text evidence="5">The sequence shown here is derived from an EMBL/GenBank/DDBJ whole genome shotgun (WGS) entry which is preliminary data.</text>
</comment>
<dbReference type="Proteomes" id="UP001501161">
    <property type="component" value="Unassembled WGS sequence"/>
</dbReference>
<keyword evidence="1" id="KW-0238">DNA-binding</keyword>
<feature type="compositionally biased region" description="Basic and acidic residues" evidence="3">
    <location>
        <begin position="266"/>
        <end position="282"/>
    </location>
</feature>
<dbReference type="InterPro" id="IPR011010">
    <property type="entry name" value="DNA_brk_join_enz"/>
</dbReference>
<dbReference type="Gene3D" id="1.10.150.130">
    <property type="match status" value="1"/>
</dbReference>
<dbReference type="SUPFAM" id="SSF56349">
    <property type="entry name" value="DNA breaking-rejoining enzymes"/>
    <property type="match status" value="1"/>
</dbReference>
<name>A0ABN3IMJ9_9ACTN</name>
<dbReference type="InterPro" id="IPR002104">
    <property type="entry name" value="Integrase_catalytic"/>
</dbReference>
<feature type="region of interest" description="Disordered" evidence="3">
    <location>
        <begin position="259"/>
        <end position="286"/>
    </location>
</feature>